<proteinExistence type="predicted"/>
<dbReference type="Proteomes" id="UP000749010">
    <property type="component" value="Unassembled WGS sequence"/>
</dbReference>
<accession>A0ABX1U285</accession>
<feature type="compositionally biased region" description="Low complexity" evidence="1">
    <location>
        <begin position="350"/>
        <end position="367"/>
    </location>
</feature>
<dbReference type="RefSeq" id="WP_169067897.1">
    <property type="nucleotide sequence ID" value="NZ_SPMY01000055.1"/>
</dbReference>
<dbReference type="EMBL" id="SPMY01000055">
    <property type="protein sequence ID" value="NMQ29439.1"/>
    <property type="molecule type" value="Genomic_DNA"/>
</dbReference>
<evidence type="ECO:0000313" key="3">
    <source>
        <dbReference type="Proteomes" id="UP000749010"/>
    </source>
</evidence>
<reference evidence="2 3" key="1">
    <citation type="submission" date="2019-03" db="EMBL/GenBank/DDBJ databases">
        <title>Metabolic reconstructions from genomes of highly enriched 'Candidatus Accumulibacter' and 'Candidatus Competibacter' bioreactor populations.</title>
        <authorList>
            <person name="Annavajhala M.K."/>
            <person name="Welles L."/>
            <person name="Abbas B."/>
            <person name="Sorokin D."/>
            <person name="Park H."/>
            <person name="Van Loosdrecht M."/>
            <person name="Chandran K."/>
        </authorList>
    </citation>
    <scope>NUCLEOTIDE SEQUENCE [LARGE SCALE GENOMIC DNA]</scope>
    <source>
        <strain evidence="2 3">SBR_S</strain>
    </source>
</reference>
<protein>
    <submittedName>
        <fullName evidence="2">Uncharacterized protein</fullName>
    </submittedName>
</protein>
<comment type="caution">
    <text evidence="2">The sequence shown here is derived from an EMBL/GenBank/DDBJ whole genome shotgun (WGS) entry which is preliminary data.</text>
</comment>
<feature type="compositionally biased region" description="Low complexity" evidence="1">
    <location>
        <begin position="317"/>
        <end position="335"/>
    </location>
</feature>
<gene>
    <name evidence="2" type="ORF">E4Q23_17710</name>
</gene>
<organism evidence="2 3">
    <name type="scientific">Candidatus Accumulibacter phosphatis</name>
    <dbReference type="NCBI Taxonomy" id="327160"/>
    <lineage>
        <taxon>Bacteria</taxon>
        <taxon>Pseudomonadati</taxon>
        <taxon>Pseudomonadota</taxon>
        <taxon>Betaproteobacteria</taxon>
        <taxon>Candidatus Accumulibacter</taxon>
    </lineage>
</organism>
<sequence length="545" mass="56974">MLAERTVRRLSIRAPADALARRAGFLIEDALRTASLPGDGAELLLLRRVRLPPFAPGVSPQQVALHLEAVCRAAIAVDGSLVDDAALGAAPAVRFADALTAHLALTRLLLADTARQAWCWPLVVTNYRPTLGRAAALRALALSLAELPEAPAALPRWMALLLANGDAACAALVLALRSDDVARLQLACKGARRQAPPSAPAHWQSLLDWSAGQLGGDDGRHRWLLDMAVLCGVAVDHHIRRERGGADHGEDKALATRRVARHTGGDGGDKKRCAADAFDAALAAQQAALGALPAALPAATPAASSVPKSPHAADMGAPPRHLAAPPQAAAAASDGPPAPVAENVPGAGKAVASSEPSAAQSPATAPEAGRELTAPPVALAKDSPSTVDKREALLSSDAATAAGGLLLLVPLLNRLGLADFLGDDSAPSALPQLIFATLLRRLAIADADPLWLLCVLPLAVDREADGEAVRWLGHCRRHLRRHVGIGLYSLVCRPARIAITATHVDVRQDLNAVDLRIRRAGLDVDPGWVPWLGRVLRFHYGRDQG</sequence>
<evidence type="ECO:0000313" key="2">
    <source>
        <dbReference type="EMBL" id="NMQ29439.1"/>
    </source>
</evidence>
<feature type="region of interest" description="Disordered" evidence="1">
    <location>
        <begin position="301"/>
        <end position="385"/>
    </location>
</feature>
<keyword evidence="3" id="KW-1185">Reference proteome</keyword>
<evidence type="ECO:0000256" key="1">
    <source>
        <dbReference type="SAM" id="MobiDB-lite"/>
    </source>
</evidence>
<name>A0ABX1U285_9PROT</name>